<reference evidence="1" key="1">
    <citation type="submission" date="2020-06" db="EMBL/GenBank/DDBJ databases">
        <authorList>
            <person name="Li T."/>
            <person name="Hu X."/>
            <person name="Zhang T."/>
            <person name="Song X."/>
            <person name="Zhang H."/>
            <person name="Dai N."/>
            <person name="Sheng W."/>
            <person name="Hou X."/>
            <person name="Wei L."/>
        </authorList>
    </citation>
    <scope>NUCLEOTIDE SEQUENCE</scope>
    <source>
        <strain evidence="1">G01</strain>
        <tissue evidence="1">Leaf</tissue>
    </source>
</reference>
<gene>
    <name evidence="1" type="ORF">Sangu_2906600</name>
</gene>
<comment type="caution">
    <text evidence="1">The sequence shown here is derived from an EMBL/GenBank/DDBJ whole genome shotgun (WGS) entry which is preliminary data.</text>
</comment>
<dbReference type="AlphaFoldDB" id="A0AAW2ILZ9"/>
<name>A0AAW2ILZ9_9LAMI</name>
<organism evidence="1">
    <name type="scientific">Sesamum angustifolium</name>
    <dbReference type="NCBI Taxonomy" id="2727405"/>
    <lineage>
        <taxon>Eukaryota</taxon>
        <taxon>Viridiplantae</taxon>
        <taxon>Streptophyta</taxon>
        <taxon>Embryophyta</taxon>
        <taxon>Tracheophyta</taxon>
        <taxon>Spermatophyta</taxon>
        <taxon>Magnoliopsida</taxon>
        <taxon>eudicotyledons</taxon>
        <taxon>Gunneridae</taxon>
        <taxon>Pentapetalae</taxon>
        <taxon>asterids</taxon>
        <taxon>lamiids</taxon>
        <taxon>Lamiales</taxon>
        <taxon>Pedaliaceae</taxon>
        <taxon>Sesamum</taxon>
    </lineage>
</organism>
<evidence type="ECO:0008006" key="2">
    <source>
        <dbReference type="Google" id="ProtNLM"/>
    </source>
</evidence>
<dbReference type="PANTHER" id="PTHR33710:SF71">
    <property type="entry name" value="ENDONUCLEASE_EXONUCLEASE_PHOSPHATASE DOMAIN-CONTAINING PROTEIN"/>
    <property type="match status" value="1"/>
</dbReference>
<dbReference type="PANTHER" id="PTHR33710">
    <property type="entry name" value="BNAC02G09200D PROTEIN"/>
    <property type="match status" value="1"/>
</dbReference>
<sequence>MANLIVVKGQVRGNYLTGYMLNHGGHGFVLEITMTFWIIQRNLEVLRPNWHMRNFRKALADCELHDIGFTGDPFTWSNRHTYPHTVSERLDRACTNFDWSQLFPDASVSHIPVACSDHKALLIQLCDRPVQTQQWSRPWRFEAAWLQPE</sequence>
<dbReference type="Gene3D" id="3.60.10.10">
    <property type="entry name" value="Endonuclease/exonuclease/phosphatase"/>
    <property type="match status" value="1"/>
</dbReference>
<protein>
    <recommendedName>
        <fullName evidence="2">Endonuclease/exonuclease/phosphatase domain-containing protein</fullName>
    </recommendedName>
</protein>
<dbReference type="SUPFAM" id="SSF56219">
    <property type="entry name" value="DNase I-like"/>
    <property type="match status" value="1"/>
</dbReference>
<dbReference type="EMBL" id="JACGWK010001745">
    <property type="protein sequence ID" value="KAL0283170.1"/>
    <property type="molecule type" value="Genomic_DNA"/>
</dbReference>
<evidence type="ECO:0000313" key="1">
    <source>
        <dbReference type="EMBL" id="KAL0283170.1"/>
    </source>
</evidence>
<accession>A0AAW2ILZ9</accession>
<reference evidence="1" key="2">
    <citation type="journal article" date="2024" name="Plant">
        <title>Genomic evolution and insights into agronomic trait innovations of Sesamum species.</title>
        <authorList>
            <person name="Miao H."/>
            <person name="Wang L."/>
            <person name="Qu L."/>
            <person name="Liu H."/>
            <person name="Sun Y."/>
            <person name="Le M."/>
            <person name="Wang Q."/>
            <person name="Wei S."/>
            <person name="Zheng Y."/>
            <person name="Lin W."/>
            <person name="Duan Y."/>
            <person name="Cao H."/>
            <person name="Xiong S."/>
            <person name="Wang X."/>
            <person name="Wei L."/>
            <person name="Li C."/>
            <person name="Ma Q."/>
            <person name="Ju M."/>
            <person name="Zhao R."/>
            <person name="Li G."/>
            <person name="Mu C."/>
            <person name="Tian Q."/>
            <person name="Mei H."/>
            <person name="Zhang T."/>
            <person name="Gao T."/>
            <person name="Zhang H."/>
        </authorList>
    </citation>
    <scope>NUCLEOTIDE SEQUENCE</scope>
    <source>
        <strain evidence="1">G01</strain>
    </source>
</reference>
<dbReference type="InterPro" id="IPR036691">
    <property type="entry name" value="Endo/exonu/phosph_ase_sf"/>
</dbReference>
<proteinExistence type="predicted"/>